<evidence type="ECO:0000256" key="2">
    <source>
        <dbReference type="ARBA" id="ARBA00017881"/>
    </source>
</evidence>
<accession>A0ABN9IKM0</accession>
<evidence type="ECO:0000313" key="8">
    <source>
        <dbReference type="EMBL" id="CAJ0785980.1"/>
    </source>
</evidence>
<feature type="domain" description="Photolyase/cryptochrome alpha/beta" evidence="7">
    <location>
        <begin position="31"/>
        <end position="161"/>
    </location>
</feature>
<dbReference type="Gene3D" id="3.40.50.620">
    <property type="entry name" value="HUPs"/>
    <property type="match status" value="1"/>
</dbReference>
<dbReference type="InterPro" id="IPR005101">
    <property type="entry name" value="Cryptochr/Photolyase_FAD-bd"/>
</dbReference>
<sequence>MGKDLGRGQVLLRALSSGPQAGPWRRGGSLSTVLFWFRNDLRLHDQPALRTACASGARYVVPVYCHADYDEPTPWGFSRVGRHRRAVLSAALRDVDRQLANMGSRLLECRGPASTALPALARAVGATAVVCEEIAAPQEQAEVEALRNAGLQVHTLWQSSLLEPGDLPWAVHALPRTFTRFRQAVERAQVNPPVPLKPPVRVPPWPPGIDIPPGLYCVPASSSVEHAAPDARASFPYDRPAFDGGETAGLAHLAQYLARKLPHTYKRTRNGLAGVDYSSKWSPWLATGALSARRIVAELRQFEATHGGNEGSYWLWFELLWRDYFRFLHLQHGRRLYRARGLSQQPPAQHNAQGFERWCEARTGEPLVDAAMHELQTTGYLSNRLRQVVASYLVYELRADWRAGAAWFEAQLLDYDVYSNQGNWLYIAGRGTDPQGGRRFNIQKQLSQYDAEGQYLRLWGMP</sequence>
<name>A0ABN9IKM0_9RALS</name>
<dbReference type="InterPro" id="IPR036155">
    <property type="entry name" value="Crypto/Photolyase_N_sf"/>
</dbReference>
<dbReference type="PRINTS" id="PR00147">
    <property type="entry name" value="DNAPHOTLYASE"/>
</dbReference>
<dbReference type="InterPro" id="IPR002081">
    <property type="entry name" value="Cryptochrome/DNA_photolyase_1"/>
</dbReference>
<dbReference type="Gene3D" id="1.25.40.80">
    <property type="match status" value="1"/>
</dbReference>
<dbReference type="PANTHER" id="PTHR11455">
    <property type="entry name" value="CRYPTOCHROME"/>
    <property type="match status" value="1"/>
</dbReference>
<evidence type="ECO:0000259" key="7">
    <source>
        <dbReference type="PROSITE" id="PS51645"/>
    </source>
</evidence>
<dbReference type="SUPFAM" id="SSF52425">
    <property type="entry name" value="Cryptochrome/photolyase, N-terminal domain"/>
    <property type="match status" value="1"/>
</dbReference>
<evidence type="ECO:0000256" key="4">
    <source>
        <dbReference type="ARBA" id="ARBA00022827"/>
    </source>
</evidence>
<dbReference type="PANTHER" id="PTHR11455:SF22">
    <property type="entry name" value="CRYPTOCHROME DASH"/>
    <property type="match status" value="1"/>
</dbReference>
<dbReference type="InterPro" id="IPR014133">
    <property type="entry name" value="Cry_DASH"/>
</dbReference>
<protein>
    <recommendedName>
        <fullName evidence="2 6">Cryptochrome DASH</fullName>
    </recommendedName>
</protein>
<keyword evidence="4 6" id="KW-0274">FAD</keyword>
<dbReference type="SUPFAM" id="SSF48173">
    <property type="entry name" value="Cryptochrome/photolyase FAD-binding domain"/>
    <property type="match status" value="1"/>
</dbReference>
<dbReference type="InterPro" id="IPR006050">
    <property type="entry name" value="DNA_photolyase_N"/>
</dbReference>
<gene>
    <name evidence="8" type="primary">cry1</name>
    <name evidence="8" type="ORF">LMG19083_01366</name>
</gene>
<comment type="function">
    <text evidence="6">May have a photoreceptor function.</text>
</comment>
<dbReference type="PROSITE" id="PS51645">
    <property type="entry name" value="PHR_CRY_ALPHA_BETA"/>
    <property type="match status" value="1"/>
</dbReference>
<reference evidence="8 9" key="1">
    <citation type="submission" date="2023-07" db="EMBL/GenBank/DDBJ databases">
        <authorList>
            <person name="Peeters C."/>
        </authorList>
    </citation>
    <scope>NUCLEOTIDE SEQUENCE [LARGE SCALE GENOMIC DNA]</scope>
    <source>
        <strain evidence="8 9">LMG 19083</strain>
    </source>
</reference>
<evidence type="ECO:0000256" key="1">
    <source>
        <dbReference type="ARBA" id="ARBA00005862"/>
    </source>
</evidence>
<evidence type="ECO:0000256" key="6">
    <source>
        <dbReference type="RuleBase" id="RU367151"/>
    </source>
</evidence>
<comment type="cofactor">
    <cofactor evidence="6">
        <name>FAD</name>
        <dbReference type="ChEBI" id="CHEBI:57692"/>
    </cofactor>
    <text evidence="6">Binds 1 FAD per subunit.</text>
</comment>
<dbReference type="Pfam" id="PF00875">
    <property type="entry name" value="DNA_photolyase"/>
    <property type="match status" value="1"/>
</dbReference>
<comment type="caution">
    <text evidence="8">The sequence shown here is derived from an EMBL/GenBank/DDBJ whole genome shotgun (WGS) entry which is preliminary data.</text>
</comment>
<keyword evidence="9" id="KW-1185">Reference proteome</keyword>
<evidence type="ECO:0000313" key="9">
    <source>
        <dbReference type="Proteomes" id="UP001189813"/>
    </source>
</evidence>
<comment type="similarity">
    <text evidence="1 6">Belongs to the DNA photolyase class-1 family.</text>
</comment>
<dbReference type="InterPro" id="IPR014729">
    <property type="entry name" value="Rossmann-like_a/b/a_fold"/>
</dbReference>
<dbReference type="NCBIfam" id="TIGR02765">
    <property type="entry name" value="crypto_DASH"/>
    <property type="match status" value="1"/>
</dbReference>
<comment type="cofactor">
    <cofactor evidence="6">
        <name>(6R)-5,10-methylene-5,6,7,8-tetrahydrofolate</name>
        <dbReference type="ChEBI" id="CHEBI:15636"/>
    </cofactor>
    <text evidence="6">Binds 1 5,10-methenyltetrahydrofolate (MTHF) per subunit.</text>
</comment>
<dbReference type="Proteomes" id="UP001189813">
    <property type="component" value="Unassembled WGS sequence"/>
</dbReference>
<dbReference type="EMBL" id="CATZBU010000003">
    <property type="protein sequence ID" value="CAJ0785980.1"/>
    <property type="molecule type" value="Genomic_DNA"/>
</dbReference>
<dbReference type="Gene3D" id="1.10.579.10">
    <property type="entry name" value="DNA Cyclobutane Dipyrimidine Photolyase, subunit A, domain 3"/>
    <property type="match status" value="1"/>
</dbReference>
<keyword evidence="3 6" id="KW-0285">Flavoprotein</keyword>
<dbReference type="InterPro" id="IPR036134">
    <property type="entry name" value="Crypto/Photolyase_FAD-like_sf"/>
</dbReference>
<dbReference type="Pfam" id="PF03441">
    <property type="entry name" value="FAD_binding_7"/>
    <property type="match status" value="1"/>
</dbReference>
<evidence type="ECO:0000256" key="3">
    <source>
        <dbReference type="ARBA" id="ARBA00022630"/>
    </source>
</evidence>
<evidence type="ECO:0000256" key="5">
    <source>
        <dbReference type="ARBA" id="ARBA00022991"/>
    </source>
</evidence>
<keyword evidence="5 6" id="KW-0157">Chromophore</keyword>
<organism evidence="8 9">
    <name type="scientific">Ralstonia psammae</name>
    <dbReference type="NCBI Taxonomy" id="3058598"/>
    <lineage>
        <taxon>Bacteria</taxon>
        <taxon>Pseudomonadati</taxon>
        <taxon>Pseudomonadota</taxon>
        <taxon>Betaproteobacteria</taxon>
        <taxon>Burkholderiales</taxon>
        <taxon>Burkholderiaceae</taxon>
        <taxon>Ralstonia</taxon>
    </lineage>
</organism>
<proteinExistence type="inferred from homology"/>